<dbReference type="PIRSF" id="PIRSF500136">
    <property type="entry name" value="UDP_ManNAc_DH"/>
    <property type="match status" value="1"/>
</dbReference>
<dbReference type="PIRSF" id="PIRSF000124">
    <property type="entry name" value="UDPglc_GDPman_dh"/>
    <property type="match status" value="1"/>
</dbReference>
<dbReference type="InterPro" id="IPR017476">
    <property type="entry name" value="UDP-Glc/GDP-Man"/>
</dbReference>
<dbReference type="Proteomes" id="UP000288215">
    <property type="component" value="Unassembled WGS sequence"/>
</dbReference>
<feature type="domain" description="UDP-glucose/GDP-mannose dehydrogenase N-terminal" evidence="7">
    <location>
        <begin position="1"/>
        <end position="177"/>
    </location>
</feature>
<dbReference type="EC" id="1.1.1.336" evidence="1"/>
<comment type="caution">
    <text evidence="8">The sequence shown here is derived from an EMBL/GenBank/DDBJ whole genome shotgun (WGS) entry which is preliminary data.</text>
</comment>
<dbReference type="GO" id="GO:0089714">
    <property type="term" value="F:UDP-N-acetyl-D-mannosamine dehydrogenase activity"/>
    <property type="evidence" value="ECO:0007669"/>
    <property type="project" value="UniProtKB-EC"/>
</dbReference>
<dbReference type="Gene3D" id="3.40.50.720">
    <property type="entry name" value="NAD(P)-binding Rossmann-like Domain"/>
    <property type="match status" value="2"/>
</dbReference>
<comment type="catalytic activity">
    <reaction evidence="4">
        <text>UDP-N-acetyl-alpha-D-mannosamine + 2 NAD(+) + H2O = UDP-N-acetyl-alpha-D-mannosaminouronate + 2 NADH + 3 H(+)</text>
        <dbReference type="Rhea" id="RHEA:25780"/>
        <dbReference type="ChEBI" id="CHEBI:15377"/>
        <dbReference type="ChEBI" id="CHEBI:15378"/>
        <dbReference type="ChEBI" id="CHEBI:57540"/>
        <dbReference type="ChEBI" id="CHEBI:57945"/>
        <dbReference type="ChEBI" id="CHEBI:68623"/>
        <dbReference type="ChEBI" id="CHEBI:70731"/>
        <dbReference type="EC" id="1.1.1.336"/>
    </reaction>
</comment>
<comment type="similarity">
    <text evidence="5">Belongs to the UDP-glucose/GDP-mannose dehydrogenase family.</text>
</comment>
<dbReference type="SUPFAM" id="SSF52413">
    <property type="entry name" value="UDP-glucose/GDP-mannose dehydrogenase C-terminal domain"/>
    <property type="match status" value="1"/>
</dbReference>
<evidence type="ECO:0000256" key="3">
    <source>
        <dbReference type="ARBA" id="ARBA00030172"/>
    </source>
</evidence>
<evidence type="ECO:0000256" key="5">
    <source>
        <dbReference type="PIRNR" id="PIRNR000124"/>
    </source>
</evidence>
<organism evidence="8 9">
    <name type="scientific">Methanosuratincola subterraneus</name>
    <dbReference type="NCBI Taxonomy" id="2593994"/>
    <lineage>
        <taxon>Archaea</taxon>
        <taxon>Thermoproteota</taxon>
        <taxon>Methanosuratincolia</taxon>
        <taxon>Candidatus Methanomethylicales</taxon>
        <taxon>Candidatus Methanomethylicaceae</taxon>
        <taxon>Candidatus Methanosuratincola (ex Vanwonterghem et al. 2016)</taxon>
    </lineage>
</organism>
<evidence type="ECO:0000259" key="6">
    <source>
        <dbReference type="Pfam" id="PF00984"/>
    </source>
</evidence>
<dbReference type="Pfam" id="PF00984">
    <property type="entry name" value="UDPG_MGDP_dh"/>
    <property type="match status" value="1"/>
</dbReference>
<dbReference type="SUPFAM" id="SSF51735">
    <property type="entry name" value="NAD(P)-binding Rossmann-fold domains"/>
    <property type="match status" value="1"/>
</dbReference>
<name>A0A444L7B3_METS7</name>
<protein>
    <recommendedName>
        <fullName evidence="2">UDP-N-acetyl-D-mannosamine dehydrogenase</fullName>
        <ecNumber evidence="1">1.1.1.336</ecNumber>
    </recommendedName>
    <alternativeName>
        <fullName evidence="3">UDP-ManNAc 6-dehydrogenase</fullName>
    </alternativeName>
</protein>
<evidence type="ECO:0000256" key="4">
    <source>
        <dbReference type="ARBA" id="ARBA00049130"/>
    </source>
</evidence>
<feature type="domain" description="UDP-glucose/GDP-mannose dehydrogenase dimerisation" evidence="6">
    <location>
        <begin position="200"/>
        <end position="290"/>
    </location>
</feature>
<dbReference type="PANTHER" id="PTHR43491">
    <property type="entry name" value="UDP-N-ACETYL-D-MANNOSAMINE DEHYDROGENASE"/>
    <property type="match status" value="1"/>
</dbReference>
<dbReference type="PANTHER" id="PTHR43491:SF5">
    <property type="entry name" value="UDP-N-ACETYL-D-MANNOSAMINE DEHYDROGENASE"/>
    <property type="match status" value="1"/>
</dbReference>
<dbReference type="InterPro" id="IPR028359">
    <property type="entry name" value="UDP_ManNAc/GlcNAc_DH"/>
</dbReference>
<evidence type="ECO:0000313" key="8">
    <source>
        <dbReference type="EMBL" id="RWX73448.1"/>
    </source>
</evidence>
<dbReference type="InterPro" id="IPR008927">
    <property type="entry name" value="6-PGluconate_DH-like_C_sf"/>
</dbReference>
<gene>
    <name evidence="8" type="ORF">Metus_1422</name>
</gene>
<reference evidence="8 9" key="1">
    <citation type="submission" date="2018-12" db="EMBL/GenBank/DDBJ databases">
        <title>The complete genome of the methanogenic archaea of the candidate phylum Verstraetearchaeota, obtained from the metagenome of underground thermal water.</title>
        <authorList>
            <person name="Kadnikov V.V."/>
            <person name="Mardanov A.V."/>
            <person name="Beletsky A.V."/>
            <person name="Karnachuk O.V."/>
            <person name="Ravin N.V."/>
        </authorList>
    </citation>
    <scope>NUCLEOTIDE SEQUENCE [LARGE SCALE GENOMIC DNA]</scope>
    <source>
        <strain evidence="8">Ch88</strain>
    </source>
</reference>
<evidence type="ECO:0000256" key="2">
    <source>
        <dbReference type="ARBA" id="ARBA00016796"/>
    </source>
</evidence>
<dbReference type="Pfam" id="PF03721">
    <property type="entry name" value="UDPG_MGDP_dh_N"/>
    <property type="match status" value="1"/>
</dbReference>
<dbReference type="GO" id="GO:0016628">
    <property type="term" value="F:oxidoreductase activity, acting on the CH-CH group of donors, NAD or NADP as acceptor"/>
    <property type="evidence" value="ECO:0007669"/>
    <property type="project" value="InterPro"/>
</dbReference>
<proteinExistence type="inferred from homology"/>
<dbReference type="InterPro" id="IPR036220">
    <property type="entry name" value="UDP-Glc/GDP-Man_DH_C_sf"/>
</dbReference>
<evidence type="ECO:0000256" key="1">
    <source>
        <dbReference type="ARBA" id="ARBA00012935"/>
    </source>
</evidence>
<sequence>MDISVIGLGKAGLPLAAIIADSGFNVTGIDLDSKKCELINSGENPIPEEPGLESLIKKYGGKSLRAFTDYCSASNCKAYIIIVPLFINEFREPDFRTLKGAVKSVGKMLKKGDLVVVETTVPPLTTEELVLRWLEEESGMHLGEFYLAHSPERIMSGNCISRLREFPKVIGGVDKKSGIVAFEMYRKFIPNLHLVSSARVAEFVKNIEGCYRDVNIALANELYKIAEELGIEFYESREHANHEYCHLLLPSTGVGGHCIPVYPWFLIKEMERKGKDEFADLLRKSREINDKMIEYWANKIVIACLKIDKPLNKITICIKGITYRKGVKELFHSRNMALAKLLADKGFRISIYDEMFTREEIEKLGLAWGDPDLADLTFDPFDLKIKLNAQKNV</sequence>
<dbReference type="InterPro" id="IPR014026">
    <property type="entry name" value="UDP-Glc/GDP-Man_DH_dimer"/>
</dbReference>
<dbReference type="GO" id="GO:0000271">
    <property type="term" value="P:polysaccharide biosynthetic process"/>
    <property type="evidence" value="ECO:0007669"/>
    <property type="project" value="InterPro"/>
</dbReference>
<dbReference type="InterPro" id="IPR036291">
    <property type="entry name" value="NAD(P)-bd_dom_sf"/>
</dbReference>
<dbReference type="NCBIfam" id="TIGR03026">
    <property type="entry name" value="NDP-sugDHase"/>
    <property type="match status" value="1"/>
</dbReference>
<dbReference type="AlphaFoldDB" id="A0A444L7B3"/>
<evidence type="ECO:0000313" key="9">
    <source>
        <dbReference type="Proteomes" id="UP000288215"/>
    </source>
</evidence>
<evidence type="ECO:0000259" key="7">
    <source>
        <dbReference type="Pfam" id="PF03721"/>
    </source>
</evidence>
<accession>A0A444L7B3</accession>
<dbReference type="EMBL" id="RXGA01000003">
    <property type="protein sequence ID" value="RWX73448.1"/>
    <property type="molecule type" value="Genomic_DNA"/>
</dbReference>
<dbReference type="InterPro" id="IPR001732">
    <property type="entry name" value="UDP-Glc/GDP-Man_DH_N"/>
</dbReference>
<dbReference type="SUPFAM" id="SSF48179">
    <property type="entry name" value="6-phosphogluconate dehydrogenase C-terminal domain-like"/>
    <property type="match status" value="1"/>
</dbReference>
<dbReference type="GO" id="GO:0051287">
    <property type="term" value="F:NAD binding"/>
    <property type="evidence" value="ECO:0007669"/>
    <property type="project" value="InterPro"/>
</dbReference>